<keyword evidence="3" id="KW-0804">Transcription</keyword>
<dbReference type="Pfam" id="PF13377">
    <property type="entry name" value="Peripla_BP_3"/>
    <property type="match status" value="1"/>
</dbReference>
<feature type="domain" description="HTH lacI-type" evidence="5">
    <location>
        <begin position="20"/>
        <end position="74"/>
    </location>
</feature>
<dbReference type="InterPro" id="IPR028082">
    <property type="entry name" value="Peripla_BP_I"/>
</dbReference>
<dbReference type="Pfam" id="PF00356">
    <property type="entry name" value="LacI"/>
    <property type="match status" value="1"/>
</dbReference>
<dbReference type="SUPFAM" id="SSF47413">
    <property type="entry name" value="lambda repressor-like DNA-binding domains"/>
    <property type="match status" value="1"/>
</dbReference>
<keyword evidence="1" id="KW-0805">Transcription regulation</keyword>
<dbReference type="InterPro" id="IPR000843">
    <property type="entry name" value="HTH_LacI"/>
</dbReference>
<protein>
    <submittedName>
        <fullName evidence="6">LacI family DNA-binding transcriptional regulator</fullName>
    </submittedName>
</protein>
<evidence type="ECO:0000256" key="1">
    <source>
        <dbReference type="ARBA" id="ARBA00023015"/>
    </source>
</evidence>
<comment type="caution">
    <text evidence="6">The sequence shown here is derived from an EMBL/GenBank/DDBJ whole genome shotgun (WGS) entry which is preliminary data.</text>
</comment>
<sequence>MTTKRDDAGRPPAPRRGSRPTIRDVAALAGVSKSAVSRVFNGQGGISEPTRERIQEAARKLGWSPSASASALRGERTRTIGLVIVQDPDALAADQFFAETVVGLEHELGPREYGLRLHVIGPDPEQETALYERLARERRVDAFILTDSRVGDARPDLLRRLGIPGLLIGRPWREGAVECVHSTGLEQAMAAAADHLVELGHRDIAYLAGPADRVHIGLRRHRLERSLASHGLTLRALVDTELTNEATAEATRRLLDDPSDRPTAIIYANDTMALTGIATAQRMGLRVPEDLSVIGHDDLPLGRWFHPRLTTISQDARAISRTAARRLLTLLGEPVEPLPDPPPAELTIRESTAPAPQQRGPAPHDTAHRTAP</sequence>
<evidence type="ECO:0000256" key="2">
    <source>
        <dbReference type="ARBA" id="ARBA00023125"/>
    </source>
</evidence>
<gene>
    <name evidence="6" type="ORF">RNC47_32665</name>
</gene>
<evidence type="ECO:0000256" key="4">
    <source>
        <dbReference type="SAM" id="MobiDB-lite"/>
    </source>
</evidence>
<accession>A0ABU2M0I5</accession>
<organism evidence="6 7">
    <name type="scientific">Streptomyces millisiae</name>
    <dbReference type="NCBI Taxonomy" id="3075542"/>
    <lineage>
        <taxon>Bacteria</taxon>
        <taxon>Bacillati</taxon>
        <taxon>Actinomycetota</taxon>
        <taxon>Actinomycetes</taxon>
        <taxon>Kitasatosporales</taxon>
        <taxon>Streptomycetaceae</taxon>
        <taxon>Streptomyces</taxon>
    </lineage>
</organism>
<feature type="region of interest" description="Disordered" evidence="4">
    <location>
        <begin position="333"/>
        <end position="372"/>
    </location>
</feature>
<dbReference type="CDD" id="cd06267">
    <property type="entry name" value="PBP1_LacI_sugar_binding-like"/>
    <property type="match status" value="1"/>
</dbReference>
<dbReference type="InterPro" id="IPR010982">
    <property type="entry name" value="Lambda_DNA-bd_dom_sf"/>
</dbReference>
<dbReference type="InterPro" id="IPR046335">
    <property type="entry name" value="LacI/GalR-like_sensor"/>
</dbReference>
<dbReference type="SMART" id="SM00354">
    <property type="entry name" value="HTH_LACI"/>
    <property type="match status" value="1"/>
</dbReference>
<dbReference type="RefSeq" id="WP_311604094.1">
    <property type="nucleotide sequence ID" value="NZ_JAVREM010000085.1"/>
</dbReference>
<evidence type="ECO:0000313" key="6">
    <source>
        <dbReference type="EMBL" id="MDT0323073.1"/>
    </source>
</evidence>
<dbReference type="Gene3D" id="3.40.50.2300">
    <property type="match status" value="2"/>
</dbReference>
<evidence type="ECO:0000259" key="5">
    <source>
        <dbReference type="PROSITE" id="PS50932"/>
    </source>
</evidence>
<proteinExistence type="predicted"/>
<name>A0ABU2M0I5_9ACTN</name>
<keyword evidence="7" id="KW-1185">Reference proteome</keyword>
<feature type="region of interest" description="Disordered" evidence="4">
    <location>
        <begin position="1"/>
        <end position="24"/>
    </location>
</feature>
<evidence type="ECO:0000256" key="3">
    <source>
        <dbReference type="ARBA" id="ARBA00023163"/>
    </source>
</evidence>
<dbReference type="GO" id="GO:0003677">
    <property type="term" value="F:DNA binding"/>
    <property type="evidence" value="ECO:0007669"/>
    <property type="project" value="UniProtKB-KW"/>
</dbReference>
<dbReference type="Gene3D" id="1.10.260.40">
    <property type="entry name" value="lambda repressor-like DNA-binding domains"/>
    <property type="match status" value="1"/>
</dbReference>
<dbReference type="EMBL" id="JAVREM010000085">
    <property type="protein sequence ID" value="MDT0323073.1"/>
    <property type="molecule type" value="Genomic_DNA"/>
</dbReference>
<dbReference type="CDD" id="cd01392">
    <property type="entry name" value="HTH_LacI"/>
    <property type="match status" value="1"/>
</dbReference>
<dbReference type="SUPFAM" id="SSF53822">
    <property type="entry name" value="Periplasmic binding protein-like I"/>
    <property type="match status" value="1"/>
</dbReference>
<dbReference type="Proteomes" id="UP001183420">
    <property type="component" value="Unassembled WGS sequence"/>
</dbReference>
<evidence type="ECO:0000313" key="7">
    <source>
        <dbReference type="Proteomes" id="UP001183420"/>
    </source>
</evidence>
<reference evidence="7" key="1">
    <citation type="submission" date="2023-07" db="EMBL/GenBank/DDBJ databases">
        <title>30 novel species of actinomycetes from the DSMZ collection.</title>
        <authorList>
            <person name="Nouioui I."/>
        </authorList>
    </citation>
    <scope>NUCLEOTIDE SEQUENCE [LARGE SCALE GENOMIC DNA]</scope>
    <source>
        <strain evidence="7">DSM 44918</strain>
    </source>
</reference>
<keyword evidence="2 6" id="KW-0238">DNA-binding</keyword>
<dbReference type="PROSITE" id="PS50932">
    <property type="entry name" value="HTH_LACI_2"/>
    <property type="match status" value="1"/>
</dbReference>
<dbReference type="PANTHER" id="PTHR30146:SF155">
    <property type="entry name" value="ALANINE RACEMASE"/>
    <property type="match status" value="1"/>
</dbReference>
<dbReference type="PANTHER" id="PTHR30146">
    <property type="entry name" value="LACI-RELATED TRANSCRIPTIONAL REPRESSOR"/>
    <property type="match status" value="1"/>
</dbReference>